<dbReference type="NCBIfam" id="TIGR02293">
    <property type="entry name" value="TAS_TIGR02293"/>
    <property type="match status" value="1"/>
</dbReference>
<evidence type="ECO:0000313" key="4">
    <source>
        <dbReference type="Proteomes" id="UP000662783"/>
    </source>
</evidence>
<gene>
    <name evidence="3" type="ORF">JR347_15080</name>
</gene>
<dbReference type="InterPro" id="IPR046847">
    <property type="entry name" value="Xre-like_HTH"/>
</dbReference>
<dbReference type="InterPro" id="IPR011979">
    <property type="entry name" value="Antitox_Xre"/>
</dbReference>
<reference evidence="3" key="1">
    <citation type="submission" date="2021-02" db="EMBL/GenBank/DDBJ databases">
        <title>Fulvivirga sp. S481 isolated from sea water.</title>
        <authorList>
            <person name="Bae S.S."/>
            <person name="Baek K."/>
        </authorList>
    </citation>
    <scope>NUCLEOTIDE SEQUENCE</scope>
    <source>
        <strain evidence="3">S481</strain>
    </source>
</reference>
<evidence type="ECO:0000259" key="2">
    <source>
        <dbReference type="Pfam" id="PF20432"/>
    </source>
</evidence>
<dbReference type="KEGG" id="fuv:JR347_15080"/>
<dbReference type="InterPro" id="IPR024467">
    <property type="entry name" value="Xre/MbcA/ParS-like_toxin-bd"/>
</dbReference>
<accession>A0A974WK87</accession>
<dbReference type="Proteomes" id="UP000662783">
    <property type="component" value="Chromosome"/>
</dbReference>
<keyword evidence="4" id="KW-1185">Reference proteome</keyword>
<feature type="domain" description="Antitoxin Xre-like helix-turn-helix" evidence="2">
    <location>
        <begin position="49"/>
        <end position="110"/>
    </location>
</feature>
<protein>
    <submittedName>
        <fullName evidence="3">DUF2384 domain-containing protein</fullName>
    </submittedName>
</protein>
<dbReference type="RefSeq" id="WP_205721417.1">
    <property type="nucleotide sequence ID" value="NZ_CP070608.1"/>
</dbReference>
<dbReference type="Pfam" id="PF20432">
    <property type="entry name" value="Xre-like-HTH"/>
    <property type="match status" value="1"/>
</dbReference>
<proteinExistence type="predicted"/>
<dbReference type="AlphaFoldDB" id="A0A974WK87"/>
<evidence type="ECO:0000313" key="3">
    <source>
        <dbReference type="EMBL" id="QSE96903.1"/>
    </source>
</evidence>
<dbReference type="EMBL" id="CP070608">
    <property type="protein sequence ID" value="QSE96903.1"/>
    <property type="molecule type" value="Genomic_DNA"/>
</dbReference>
<dbReference type="Pfam" id="PF09722">
    <property type="entry name" value="Xre_MbcA_ParS_C"/>
    <property type="match status" value="1"/>
</dbReference>
<feature type="domain" description="Antitoxin Xre/MbcA/ParS-like toxin-binding" evidence="1">
    <location>
        <begin position="118"/>
        <end position="165"/>
    </location>
</feature>
<sequence length="168" mass="19051">MTEYKKSNDNKSELNEPAMAYGLGITTLDLLIDILGISNLAKKLKNSLDLLKMAENGFPIKVLKNLQKRTQFTNRQIGIVLDMSESTVQRRIRDNQKLDKKQSESAVQLASVWVKGLEVFEDEDDFRTWLNTENQALGGNKPISLLHSSIGREEVKNVLNRIAWGIYS</sequence>
<dbReference type="GO" id="GO:0003677">
    <property type="term" value="F:DNA binding"/>
    <property type="evidence" value="ECO:0007669"/>
    <property type="project" value="InterPro"/>
</dbReference>
<evidence type="ECO:0000259" key="1">
    <source>
        <dbReference type="Pfam" id="PF09722"/>
    </source>
</evidence>
<organism evidence="3 4">
    <name type="scientific">Fulvivirga lutea</name>
    <dbReference type="NCBI Taxonomy" id="2810512"/>
    <lineage>
        <taxon>Bacteria</taxon>
        <taxon>Pseudomonadati</taxon>
        <taxon>Bacteroidota</taxon>
        <taxon>Cytophagia</taxon>
        <taxon>Cytophagales</taxon>
        <taxon>Fulvivirgaceae</taxon>
        <taxon>Fulvivirga</taxon>
    </lineage>
</organism>
<name>A0A974WK87_9BACT</name>